<dbReference type="InterPro" id="IPR018499">
    <property type="entry name" value="Tetraspanin/Peripherin"/>
</dbReference>
<gene>
    <name evidence="7" type="ORF">NTEN_LOCUS8897</name>
    <name evidence="8" type="ORF">NTEN_LOCUS8904</name>
</gene>
<dbReference type="InterPro" id="IPR000301">
    <property type="entry name" value="Tetraspanin_animals"/>
</dbReference>
<evidence type="ECO:0000313" key="9">
    <source>
        <dbReference type="Proteomes" id="UP000479000"/>
    </source>
</evidence>
<feature type="transmembrane region" description="Helical" evidence="6">
    <location>
        <begin position="57"/>
        <end position="78"/>
    </location>
</feature>
<dbReference type="AlphaFoldDB" id="A0A6H5GJI9"/>
<feature type="transmembrane region" description="Helical" evidence="6">
    <location>
        <begin position="12"/>
        <end position="37"/>
    </location>
</feature>
<reference evidence="7 9" key="1">
    <citation type="submission" date="2020-02" db="EMBL/GenBank/DDBJ databases">
        <authorList>
            <person name="Ferguson B K."/>
        </authorList>
    </citation>
    <scope>NUCLEOTIDE SEQUENCE [LARGE SCALE GENOMIC DNA]</scope>
</reference>
<evidence type="ECO:0000256" key="1">
    <source>
        <dbReference type="ARBA" id="ARBA00004141"/>
    </source>
</evidence>
<dbReference type="Gene3D" id="1.10.1450.10">
    <property type="entry name" value="Tetraspanin"/>
    <property type="match status" value="1"/>
</dbReference>
<evidence type="ECO:0000256" key="4">
    <source>
        <dbReference type="ARBA" id="ARBA00022989"/>
    </source>
</evidence>
<dbReference type="PANTHER" id="PTHR19282:SF551">
    <property type="entry name" value="RE08073P-RELATED"/>
    <property type="match status" value="1"/>
</dbReference>
<dbReference type="Proteomes" id="UP000479000">
    <property type="component" value="Unassembled WGS sequence"/>
</dbReference>
<dbReference type="EMBL" id="CADCXU010013444">
    <property type="protein sequence ID" value="CAB0003346.1"/>
    <property type="molecule type" value="Genomic_DNA"/>
</dbReference>
<dbReference type="PRINTS" id="PR00259">
    <property type="entry name" value="TMFOUR"/>
</dbReference>
<evidence type="ECO:0000256" key="5">
    <source>
        <dbReference type="ARBA" id="ARBA00023136"/>
    </source>
</evidence>
<name>A0A6H5GJI9_9HEMI</name>
<keyword evidence="9" id="KW-1185">Reference proteome</keyword>
<keyword evidence="4 6" id="KW-1133">Transmembrane helix</keyword>
<evidence type="ECO:0000256" key="6">
    <source>
        <dbReference type="RuleBase" id="RU361218"/>
    </source>
</evidence>
<proteinExistence type="inferred from homology"/>
<comment type="subcellular location">
    <subcellularLocation>
        <location evidence="1 6">Membrane</location>
        <topology evidence="1 6">Multi-pass membrane protein</topology>
    </subcellularLocation>
</comment>
<dbReference type="EMBL" id="CADCXU010013443">
    <property type="protein sequence ID" value="CAB0003338.1"/>
    <property type="molecule type" value="Genomic_DNA"/>
</dbReference>
<evidence type="ECO:0000313" key="8">
    <source>
        <dbReference type="EMBL" id="CAB0003346.1"/>
    </source>
</evidence>
<evidence type="ECO:0000256" key="3">
    <source>
        <dbReference type="ARBA" id="ARBA00022692"/>
    </source>
</evidence>
<dbReference type="InterPro" id="IPR008952">
    <property type="entry name" value="Tetraspanin_EC2_sf"/>
</dbReference>
<evidence type="ECO:0000256" key="2">
    <source>
        <dbReference type="ARBA" id="ARBA00006840"/>
    </source>
</evidence>
<sequence>MGIGGGCYAVMKYIVFILNVLFWASGLALIGVSIWLFSDPTYIINSQDQLNYNIGVFLLLAIGVLLFVVGFLGCCGIVRSSKMLLVLFSCILLLILVAEVSAAAWAYVNRTALRTHVELRVHDSVVKEYGVDDAMTKAFDAIQTDLGCCGAYNWTDWAENKFLNPDPPTTGSTSLKLTSWTEEYHIPDSCCRNQPAGPDCIRKFSAAKLPSFPILDDNAQGINSAGCAQKFIDILNGYGMWMLIIGAVLVITQLLGLIFSLVICCSIEKPHYRAISTRNKL</sequence>
<dbReference type="GO" id="GO:0005886">
    <property type="term" value="C:plasma membrane"/>
    <property type="evidence" value="ECO:0007669"/>
    <property type="project" value="TreeGrafter"/>
</dbReference>
<dbReference type="SUPFAM" id="SSF48652">
    <property type="entry name" value="Tetraspanin"/>
    <property type="match status" value="1"/>
</dbReference>
<protein>
    <recommendedName>
        <fullName evidence="6">Tetraspanin</fullName>
    </recommendedName>
</protein>
<organism evidence="7 9">
    <name type="scientific">Nesidiocoris tenuis</name>
    <dbReference type="NCBI Taxonomy" id="355587"/>
    <lineage>
        <taxon>Eukaryota</taxon>
        <taxon>Metazoa</taxon>
        <taxon>Ecdysozoa</taxon>
        <taxon>Arthropoda</taxon>
        <taxon>Hexapoda</taxon>
        <taxon>Insecta</taxon>
        <taxon>Pterygota</taxon>
        <taxon>Neoptera</taxon>
        <taxon>Paraneoptera</taxon>
        <taxon>Hemiptera</taxon>
        <taxon>Heteroptera</taxon>
        <taxon>Panheteroptera</taxon>
        <taxon>Cimicomorpha</taxon>
        <taxon>Miridae</taxon>
        <taxon>Dicyphina</taxon>
        <taxon>Nesidiocoris</taxon>
    </lineage>
</organism>
<evidence type="ECO:0000313" key="7">
    <source>
        <dbReference type="EMBL" id="CAB0003338.1"/>
    </source>
</evidence>
<accession>A0A6H5GJI9</accession>
<feature type="transmembrane region" description="Helical" evidence="6">
    <location>
        <begin position="85"/>
        <end position="108"/>
    </location>
</feature>
<dbReference type="PIRSF" id="PIRSF002419">
    <property type="entry name" value="Tetraspanin"/>
    <property type="match status" value="1"/>
</dbReference>
<dbReference type="Pfam" id="PF00335">
    <property type="entry name" value="Tetraspanin"/>
    <property type="match status" value="1"/>
</dbReference>
<feature type="transmembrane region" description="Helical" evidence="6">
    <location>
        <begin position="240"/>
        <end position="263"/>
    </location>
</feature>
<dbReference type="PANTHER" id="PTHR19282">
    <property type="entry name" value="TETRASPANIN"/>
    <property type="match status" value="1"/>
</dbReference>
<comment type="similarity">
    <text evidence="2 6">Belongs to the tetraspanin (TM4SF) family.</text>
</comment>
<dbReference type="OrthoDB" id="10016273at2759"/>
<keyword evidence="3 6" id="KW-0812">Transmembrane</keyword>
<keyword evidence="5 6" id="KW-0472">Membrane</keyword>